<keyword evidence="9" id="KW-0631">Potassium channel</keyword>
<feature type="compositionally biased region" description="Pro residues" evidence="16">
    <location>
        <begin position="94"/>
        <end position="108"/>
    </location>
</feature>
<dbReference type="SUPFAM" id="SSF81324">
    <property type="entry name" value="Voltage-gated potassium channels"/>
    <property type="match status" value="2"/>
</dbReference>
<keyword evidence="15" id="KW-0407">Ion channel</keyword>
<dbReference type="GO" id="GO:0005886">
    <property type="term" value="C:plasma membrane"/>
    <property type="evidence" value="ECO:0007669"/>
    <property type="project" value="TreeGrafter"/>
</dbReference>
<evidence type="ECO:0000256" key="12">
    <source>
        <dbReference type="ARBA" id="ARBA00022989"/>
    </source>
</evidence>
<dbReference type="Gene3D" id="1.10.287.70">
    <property type="match status" value="2"/>
</dbReference>
<dbReference type="PRINTS" id="PR01333">
    <property type="entry name" value="2POREKCHANEL"/>
</dbReference>
<comment type="similarity">
    <text evidence="2">Belongs to the two pore domain potassium channel (TC 1.A.1.7) family.</text>
</comment>
<dbReference type="GO" id="GO:0030322">
    <property type="term" value="P:stabilization of membrane potential"/>
    <property type="evidence" value="ECO:0007669"/>
    <property type="project" value="TreeGrafter"/>
</dbReference>
<feature type="domain" description="Potassium channel" evidence="18">
    <location>
        <begin position="314"/>
        <end position="384"/>
    </location>
</feature>
<evidence type="ECO:0000256" key="6">
    <source>
        <dbReference type="ARBA" id="ARBA00022692"/>
    </source>
</evidence>
<evidence type="ECO:0000256" key="14">
    <source>
        <dbReference type="ARBA" id="ARBA00023136"/>
    </source>
</evidence>
<keyword evidence="12 17" id="KW-1133">Transmembrane helix</keyword>
<sequence length="486" mass="52822">MASAATEPLLSSSPPSDAHSHAISINNSFFSPLTPLPEDSELPASPYPSSPFSYPSSPSLKSLLIFGPSPSPSPSPAPSPSASFSPCHDAANPTLPPPPPPTPPPHSPSPFSSADDTCLTNNNPFSSKAKFLTNLHRCRTAPSMSPLNNTTNTNNSSLPHHHAKSHHNDMAPQGPAVVRSAFIFLTCYLFFGVIVYSLAPNNFSASADSTHPVVDALYFCIVTMCTIGYGDITPATPLAKIFSILFVIIGFGFVDILLSGMVSFVLDLQESLLLTAVTKPNHPHRHDIARRYIVDVKKGRMRIRLKVALALGVVVLCVGIGAIVLCFIENLNGLDALYLSVMSVTTVGYGDQAFKIMSGRLFASIWLLVSTLAVARAFLYLAEMRIEKRHRKIAKWVLSRDMTVSEFLEADIDHNGFVTKSEFVVYKLKEMGKISEKDVMLICEQFERLDPGKSGKITLSALIDSHHLDTSRNFLHDKIPASHNLS</sequence>
<evidence type="ECO:0000259" key="18">
    <source>
        <dbReference type="Pfam" id="PF07885"/>
    </source>
</evidence>
<comment type="caution">
    <text evidence="19">The sequence shown here is derived from an EMBL/GenBank/DDBJ whole genome shotgun (WGS) entry which is preliminary data.</text>
</comment>
<evidence type="ECO:0000256" key="2">
    <source>
        <dbReference type="ARBA" id="ARBA00010159"/>
    </source>
</evidence>
<feature type="compositionally biased region" description="Low complexity" evidence="16">
    <location>
        <begin position="1"/>
        <end position="24"/>
    </location>
</feature>
<feature type="compositionally biased region" description="Low complexity" evidence="16">
    <location>
        <begin position="50"/>
        <end position="64"/>
    </location>
</feature>
<evidence type="ECO:0000313" key="19">
    <source>
        <dbReference type="EMBL" id="KAJ3709288.1"/>
    </source>
</evidence>
<feature type="compositionally biased region" description="Pro residues" evidence="16">
    <location>
        <begin position="69"/>
        <end position="79"/>
    </location>
</feature>
<dbReference type="InterPro" id="IPR003280">
    <property type="entry name" value="2pore_dom_K_chnl"/>
</dbReference>
<comment type="subcellular location">
    <subcellularLocation>
        <location evidence="1">Membrane</location>
        <topology evidence="1">Multi-pass membrane protein</topology>
    </subcellularLocation>
</comment>
<evidence type="ECO:0000256" key="9">
    <source>
        <dbReference type="ARBA" id="ARBA00022826"/>
    </source>
</evidence>
<dbReference type="AlphaFoldDB" id="A0AAD6F237"/>
<feature type="transmembrane region" description="Helical" evidence="17">
    <location>
        <begin position="211"/>
        <end position="229"/>
    </location>
</feature>
<dbReference type="Gene3D" id="1.10.238.10">
    <property type="entry name" value="EF-hand"/>
    <property type="match status" value="1"/>
</dbReference>
<dbReference type="FunFam" id="1.10.287.70:FF:000102">
    <property type="entry name" value="Two-pore potassium channel 3"/>
    <property type="match status" value="1"/>
</dbReference>
<feature type="transmembrane region" description="Helical" evidence="17">
    <location>
        <begin position="307"/>
        <end position="328"/>
    </location>
</feature>
<keyword evidence="10" id="KW-0106">Calcium</keyword>
<feature type="region of interest" description="Disordered" evidence="16">
    <location>
        <begin position="142"/>
        <end position="170"/>
    </location>
</feature>
<evidence type="ECO:0000256" key="4">
    <source>
        <dbReference type="ARBA" id="ARBA00022448"/>
    </source>
</evidence>
<feature type="compositionally biased region" description="Low complexity" evidence="16">
    <location>
        <begin position="145"/>
        <end position="158"/>
    </location>
</feature>
<comment type="subunit">
    <text evidence="3">Homodimer.</text>
</comment>
<dbReference type="GO" id="GO:0015271">
    <property type="term" value="F:outward rectifier potassium channel activity"/>
    <property type="evidence" value="ECO:0007669"/>
    <property type="project" value="TreeGrafter"/>
</dbReference>
<feature type="domain" description="Potassium channel" evidence="18">
    <location>
        <begin position="183"/>
        <end position="265"/>
    </location>
</feature>
<keyword evidence="8" id="KW-0677">Repeat</keyword>
<evidence type="ECO:0000256" key="10">
    <source>
        <dbReference type="ARBA" id="ARBA00022837"/>
    </source>
</evidence>
<keyword evidence="14 17" id="KW-0472">Membrane</keyword>
<dbReference type="GO" id="GO:0009705">
    <property type="term" value="C:plant-type vacuole membrane"/>
    <property type="evidence" value="ECO:0007669"/>
    <property type="project" value="TreeGrafter"/>
</dbReference>
<evidence type="ECO:0000256" key="16">
    <source>
        <dbReference type="SAM" id="MobiDB-lite"/>
    </source>
</evidence>
<evidence type="ECO:0000256" key="5">
    <source>
        <dbReference type="ARBA" id="ARBA00022538"/>
    </source>
</evidence>
<evidence type="ECO:0000256" key="11">
    <source>
        <dbReference type="ARBA" id="ARBA00022958"/>
    </source>
</evidence>
<dbReference type="PROSITE" id="PS00018">
    <property type="entry name" value="EF_HAND_1"/>
    <property type="match status" value="1"/>
</dbReference>
<keyword evidence="13" id="KW-0406">Ion transport</keyword>
<dbReference type="GO" id="GO:0022841">
    <property type="term" value="F:potassium ion leak channel activity"/>
    <property type="evidence" value="ECO:0007669"/>
    <property type="project" value="TreeGrafter"/>
</dbReference>
<evidence type="ECO:0000256" key="15">
    <source>
        <dbReference type="ARBA" id="ARBA00023303"/>
    </source>
</evidence>
<feature type="transmembrane region" description="Helical" evidence="17">
    <location>
        <begin position="241"/>
        <end position="266"/>
    </location>
</feature>
<feature type="region of interest" description="Disordered" evidence="16">
    <location>
        <begin position="1"/>
        <end position="118"/>
    </location>
</feature>
<gene>
    <name evidence="19" type="ORF">LUZ61_012993</name>
</gene>
<keyword evidence="4" id="KW-0813">Transport</keyword>
<organism evidence="19 20">
    <name type="scientific">Rhynchospora tenuis</name>
    <dbReference type="NCBI Taxonomy" id="198213"/>
    <lineage>
        <taxon>Eukaryota</taxon>
        <taxon>Viridiplantae</taxon>
        <taxon>Streptophyta</taxon>
        <taxon>Embryophyta</taxon>
        <taxon>Tracheophyta</taxon>
        <taxon>Spermatophyta</taxon>
        <taxon>Magnoliopsida</taxon>
        <taxon>Liliopsida</taxon>
        <taxon>Poales</taxon>
        <taxon>Cyperaceae</taxon>
        <taxon>Cyperoideae</taxon>
        <taxon>Rhynchosporeae</taxon>
        <taxon>Rhynchospora</taxon>
    </lineage>
</organism>
<dbReference type="Proteomes" id="UP001210211">
    <property type="component" value="Unassembled WGS sequence"/>
</dbReference>
<name>A0AAD6F237_9POAL</name>
<dbReference type="PANTHER" id="PTHR11003">
    <property type="entry name" value="POTASSIUM CHANNEL, SUBFAMILY K"/>
    <property type="match status" value="1"/>
</dbReference>
<protein>
    <recommendedName>
        <fullName evidence="18">Potassium channel domain-containing protein</fullName>
    </recommendedName>
</protein>
<evidence type="ECO:0000256" key="3">
    <source>
        <dbReference type="ARBA" id="ARBA00011738"/>
    </source>
</evidence>
<keyword evidence="5" id="KW-0633">Potassium transport</keyword>
<dbReference type="InterPro" id="IPR018247">
    <property type="entry name" value="EF_Hand_1_Ca_BS"/>
</dbReference>
<proteinExistence type="inferred from homology"/>
<keyword evidence="7" id="KW-0479">Metal-binding</keyword>
<dbReference type="EMBL" id="JAMRDG010000001">
    <property type="protein sequence ID" value="KAJ3709288.1"/>
    <property type="molecule type" value="Genomic_DNA"/>
</dbReference>
<dbReference type="PANTHER" id="PTHR11003:SF282">
    <property type="entry name" value="TWO-PORE POTASSIUM CHANNEL 3"/>
    <property type="match status" value="1"/>
</dbReference>
<keyword evidence="6 17" id="KW-0812">Transmembrane</keyword>
<reference evidence="19 20" key="1">
    <citation type="journal article" date="2022" name="Cell">
        <title>Repeat-based holocentromeres influence genome architecture and karyotype evolution.</title>
        <authorList>
            <person name="Hofstatter P.G."/>
            <person name="Thangavel G."/>
            <person name="Lux T."/>
            <person name="Neumann P."/>
            <person name="Vondrak T."/>
            <person name="Novak P."/>
            <person name="Zhang M."/>
            <person name="Costa L."/>
            <person name="Castellani M."/>
            <person name="Scott A."/>
            <person name="Toegelov H."/>
            <person name="Fuchs J."/>
            <person name="Mata-Sucre Y."/>
            <person name="Dias Y."/>
            <person name="Vanzela A.L.L."/>
            <person name="Huettel B."/>
            <person name="Almeida C.C.S."/>
            <person name="Simkova H."/>
            <person name="Souza G."/>
            <person name="Pedrosa-Harand A."/>
            <person name="Macas J."/>
            <person name="Mayer K.F.X."/>
            <person name="Houben A."/>
            <person name="Marques A."/>
        </authorList>
    </citation>
    <scope>NUCLEOTIDE SEQUENCE [LARGE SCALE GENOMIC DNA]</scope>
    <source>
        <strain evidence="19">RhyTen1mFocal</strain>
    </source>
</reference>
<evidence type="ECO:0000256" key="17">
    <source>
        <dbReference type="SAM" id="Phobius"/>
    </source>
</evidence>
<keyword evidence="11" id="KW-0630">Potassium</keyword>
<evidence type="ECO:0000313" key="20">
    <source>
        <dbReference type="Proteomes" id="UP001210211"/>
    </source>
</evidence>
<dbReference type="GO" id="GO:0046872">
    <property type="term" value="F:metal ion binding"/>
    <property type="evidence" value="ECO:0007669"/>
    <property type="project" value="UniProtKB-KW"/>
</dbReference>
<evidence type="ECO:0000256" key="1">
    <source>
        <dbReference type="ARBA" id="ARBA00004141"/>
    </source>
</evidence>
<feature type="transmembrane region" description="Helical" evidence="17">
    <location>
        <begin position="181"/>
        <end position="199"/>
    </location>
</feature>
<keyword evidence="20" id="KW-1185">Reference proteome</keyword>
<evidence type="ECO:0000256" key="8">
    <source>
        <dbReference type="ARBA" id="ARBA00022737"/>
    </source>
</evidence>
<evidence type="ECO:0000256" key="13">
    <source>
        <dbReference type="ARBA" id="ARBA00023065"/>
    </source>
</evidence>
<accession>A0AAD6F237</accession>
<evidence type="ECO:0000256" key="7">
    <source>
        <dbReference type="ARBA" id="ARBA00022723"/>
    </source>
</evidence>
<feature type="transmembrane region" description="Helical" evidence="17">
    <location>
        <begin position="361"/>
        <end position="382"/>
    </location>
</feature>
<dbReference type="Pfam" id="PF07885">
    <property type="entry name" value="Ion_trans_2"/>
    <property type="match status" value="2"/>
</dbReference>
<dbReference type="InterPro" id="IPR013099">
    <property type="entry name" value="K_chnl_dom"/>
</dbReference>